<evidence type="ECO:0000256" key="1">
    <source>
        <dbReference type="SAM" id="MobiDB-lite"/>
    </source>
</evidence>
<dbReference type="CDD" id="cd02958">
    <property type="entry name" value="UAS"/>
    <property type="match status" value="1"/>
</dbReference>
<reference evidence="3" key="1">
    <citation type="submission" date="2020-12" db="EMBL/GenBank/DDBJ databases">
        <title>Metabolic potential, ecology and presence of endohyphal bacteria is reflected in genomic diversity of Mucoromycotina.</title>
        <authorList>
            <person name="Muszewska A."/>
            <person name="Okrasinska A."/>
            <person name="Steczkiewicz K."/>
            <person name="Drgas O."/>
            <person name="Orlowska M."/>
            <person name="Perlinska-Lenart U."/>
            <person name="Aleksandrzak-Piekarczyk T."/>
            <person name="Szatraj K."/>
            <person name="Zielenkiewicz U."/>
            <person name="Pilsyk S."/>
            <person name="Malc E."/>
            <person name="Mieczkowski P."/>
            <person name="Kruszewska J.S."/>
            <person name="Biernat P."/>
            <person name="Pawlowska J."/>
        </authorList>
    </citation>
    <scope>NUCLEOTIDE SEQUENCE</scope>
    <source>
        <strain evidence="3">CBS 226.32</strain>
    </source>
</reference>
<dbReference type="Pfam" id="PF13899">
    <property type="entry name" value="Thioredoxin_7"/>
    <property type="match status" value="1"/>
</dbReference>
<dbReference type="InterPro" id="IPR009060">
    <property type="entry name" value="UBA-like_sf"/>
</dbReference>
<feature type="compositionally biased region" description="Basic and acidic residues" evidence="1">
    <location>
        <begin position="59"/>
        <end position="75"/>
    </location>
</feature>
<dbReference type="SUPFAM" id="SSF52833">
    <property type="entry name" value="Thioredoxin-like"/>
    <property type="match status" value="1"/>
</dbReference>
<feature type="compositionally biased region" description="Low complexity" evidence="1">
    <location>
        <begin position="44"/>
        <end position="56"/>
    </location>
</feature>
<dbReference type="CDD" id="cd14273">
    <property type="entry name" value="UBA_TAP-C_like"/>
    <property type="match status" value="1"/>
</dbReference>
<dbReference type="PROSITE" id="PS50033">
    <property type="entry name" value="UBX"/>
    <property type="match status" value="1"/>
</dbReference>
<dbReference type="InterPro" id="IPR029071">
    <property type="entry name" value="Ubiquitin-like_domsf"/>
</dbReference>
<dbReference type="SMART" id="SM00166">
    <property type="entry name" value="UBX"/>
    <property type="match status" value="1"/>
</dbReference>
<feature type="region of interest" description="Disordered" evidence="1">
    <location>
        <begin position="291"/>
        <end position="388"/>
    </location>
</feature>
<evidence type="ECO:0000259" key="2">
    <source>
        <dbReference type="PROSITE" id="PS50033"/>
    </source>
</evidence>
<dbReference type="PANTHER" id="PTHR23322:SF6">
    <property type="entry name" value="UBX DOMAIN-CONTAINING PROTEIN 7"/>
    <property type="match status" value="1"/>
</dbReference>
<sequence>MSEQDILNFCEITGATPSDAQKFLEIADNNVSSAIDLYLESGGAQQSTPTATSSSSRPESIHSDNGKIMTDEEIARQMQQQEQEVRAPIAPKTDILAGGSTSDLYSSSMWPRRDNVGVSRPSVFNQGDSATGSVTDFLSRLQSDVPSRSSSGSPSEVLGSPASAKARRLADLFRPPFDIMFRGNFEEAREAAKEKNKWLMINVQDPTEFSCQVLNRDLWSDTIVKDIVKESFIFLQYTNNSSDGTRYSTFYTVNGYPHLAIIDARTGERIKVWEKALSPTDFMMDVTEFMEQNSPDSPSSAAIPKRPKKAKNVSDMSEEEQLNAAIAASLDAPSEDTSSGLLEVSQMDIEPKQSNDSTKGKEKSSEQTPYIVQSDKENSDEEELKAGSAFDGIGAVKRDETTDLGNSTRIQLRMGDGSRIIRRFLKTDPVRYIFEFVKSDVPDANNQQFELVFNRTQLIDVLDQSIEEAGLSNAACVVYMDCVKQKMSKLE</sequence>
<name>A0A8H7RD66_9FUNG</name>
<dbReference type="InterPro" id="IPR036249">
    <property type="entry name" value="Thioredoxin-like_sf"/>
</dbReference>
<dbReference type="GO" id="GO:0043161">
    <property type="term" value="P:proteasome-mediated ubiquitin-dependent protein catabolic process"/>
    <property type="evidence" value="ECO:0007669"/>
    <property type="project" value="TreeGrafter"/>
</dbReference>
<dbReference type="InterPro" id="IPR006577">
    <property type="entry name" value="UAS"/>
</dbReference>
<comment type="caution">
    <text evidence="3">The sequence shown here is derived from an EMBL/GenBank/DDBJ whole genome shotgun (WGS) entry which is preliminary data.</text>
</comment>
<dbReference type="GO" id="GO:0043130">
    <property type="term" value="F:ubiquitin binding"/>
    <property type="evidence" value="ECO:0007669"/>
    <property type="project" value="TreeGrafter"/>
</dbReference>
<dbReference type="AlphaFoldDB" id="A0A8H7RD66"/>
<dbReference type="EMBL" id="JAEPRC010000116">
    <property type="protein sequence ID" value="KAG2208170.1"/>
    <property type="molecule type" value="Genomic_DNA"/>
</dbReference>
<accession>A0A8H7RD66</accession>
<feature type="region of interest" description="Disordered" evidence="1">
    <location>
        <begin position="43"/>
        <end position="112"/>
    </location>
</feature>
<keyword evidence="4" id="KW-1185">Reference proteome</keyword>
<feature type="compositionally biased region" description="Polar residues" evidence="1">
    <location>
        <begin position="99"/>
        <end position="109"/>
    </location>
</feature>
<feature type="region of interest" description="Disordered" evidence="1">
    <location>
        <begin position="140"/>
        <end position="162"/>
    </location>
</feature>
<proteinExistence type="predicted"/>
<dbReference type="OrthoDB" id="270602at2759"/>
<feature type="compositionally biased region" description="Basic and acidic residues" evidence="1">
    <location>
        <begin position="349"/>
        <end position="365"/>
    </location>
</feature>
<dbReference type="PANTHER" id="PTHR23322">
    <property type="entry name" value="FAS-ASSOCIATED PROTEIN"/>
    <property type="match status" value="1"/>
</dbReference>
<dbReference type="Pfam" id="PF14555">
    <property type="entry name" value="UBA_4"/>
    <property type="match status" value="1"/>
</dbReference>
<dbReference type="Gene3D" id="1.10.8.10">
    <property type="entry name" value="DNA helicase RuvA subunit, C-terminal domain"/>
    <property type="match status" value="1"/>
</dbReference>
<dbReference type="CDD" id="cd01767">
    <property type="entry name" value="UBX"/>
    <property type="match status" value="1"/>
</dbReference>
<gene>
    <name evidence="3" type="ORF">INT46_005845</name>
</gene>
<evidence type="ECO:0000313" key="3">
    <source>
        <dbReference type="EMBL" id="KAG2208170.1"/>
    </source>
</evidence>
<dbReference type="Pfam" id="PF00789">
    <property type="entry name" value="UBX"/>
    <property type="match status" value="1"/>
</dbReference>
<dbReference type="InterPro" id="IPR001012">
    <property type="entry name" value="UBX_dom"/>
</dbReference>
<dbReference type="Proteomes" id="UP000650833">
    <property type="component" value="Unassembled WGS sequence"/>
</dbReference>
<dbReference type="Gene3D" id="3.40.30.10">
    <property type="entry name" value="Glutaredoxin"/>
    <property type="match status" value="1"/>
</dbReference>
<organism evidence="3 4">
    <name type="scientific">Mucor plumbeus</name>
    <dbReference type="NCBI Taxonomy" id="97098"/>
    <lineage>
        <taxon>Eukaryota</taxon>
        <taxon>Fungi</taxon>
        <taxon>Fungi incertae sedis</taxon>
        <taxon>Mucoromycota</taxon>
        <taxon>Mucoromycotina</taxon>
        <taxon>Mucoromycetes</taxon>
        <taxon>Mucorales</taxon>
        <taxon>Mucorineae</taxon>
        <taxon>Mucoraceae</taxon>
        <taxon>Mucor</taxon>
    </lineage>
</organism>
<dbReference type="InterPro" id="IPR050730">
    <property type="entry name" value="UBX_domain-protein"/>
</dbReference>
<feature type="compositionally biased region" description="Polar residues" evidence="1">
    <location>
        <begin position="291"/>
        <end position="300"/>
    </location>
</feature>
<feature type="compositionally biased region" description="Low complexity" evidence="1">
    <location>
        <begin position="143"/>
        <end position="161"/>
    </location>
</feature>
<dbReference type="SMART" id="SM00594">
    <property type="entry name" value="UAS"/>
    <property type="match status" value="1"/>
</dbReference>
<dbReference type="GO" id="GO:0005634">
    <property type="term" value="C:nucleus"/>
    <property type="evidence" value="ECO:0007669"/>
    <property type="project" value="TreeGrafter"/>
</dbReference>
<dbReference type="SUPFAM" id="SSF46934">
    <property type="entry name" value="UBA-like"/>
    <property type="match status" value="1"/>
</dbReference>
<feature type="domain" description="UBX" evidence="2">
    <location>
        <begin position="403"/>
        <end position="479"/>
    </location>
</feature>
<protein>
    <recommendedName>
        <fullName evidence="2">UBX domain-containing protein</fullName>
    </recommendedName>
</protein>
<dbReference type="Gene3D" id="3.10.20.90">
    <property type="entry name" value="Phosphatidylinositol 3-kinase Catalytic Subunit, Chain A, domain 1"/>
    <property type="match status" value="1"/>
</dbReference>
<evidence type="ECO:0000313" key="4">
    <source>
        <dbReference type="Proteomes" id="UP000650833"/>
    </source>
</evidence>
<dbReference type="SUPFAM" id="SSF54236">
    <property type="entry name" value="Ubiquitin-like"/>
    <property type="match status" value="1"/>
</dbReference>